<dbReference type="PANTHER" id="PTHR33312">
    <property type="entry name" value="MEMBRANE-ASSOCIATED KINASE REGULATOR 4-RELATED"/>
    <property type="match status" value="1"/>
</dbReference>
<reference evidence="2 3" key="1">
    <citation type="journal article" date="2021" name="Nat. Plants">
        <title>The Taxus genome provides insights into paclitaxel biosynthesis.</title>
        <authorList>
            <person name="Xiong X."/>
            <person name="Gou J."/>
            <person name="Liao Q."/>
            <person name="Li Y."/>
            <person name="Zhou Q."/>
            <person name="Bi G."/>
            <person name="Li C."/>
            <person name="Du R."/>
            <person name="Wang X."/>
            <person name="Sun T."/>
            <person name="Guo L."/>
            <person name="Liang H."/>
            <person name="Lu P."/>
            <person name="Wu Y."/>
            <person name="Zhang Z."/>
            <person name="Ro D.K."/>
            <person name="Shang Y."/>
            <person name="Huang S."/>
            <person name="Yan J."/>
        </authorList>
    </citation>
    <scope>NUCLEOTIDE SEQUENCE [LARGE SCALE GENOMIC DNA]</scope>
    <source>
        <strain evidence="2">Ta-2019</strain>
    </source>
</reference>
<dbReference type="AlphaFoldDB" id="A0AA38LM39"/>
<dbReference type="Proteomes" id="UP000824469">
    <property type="component" value="Unassembled WGS sequence"/>
</dbReference>
<dbReference type="GO" id="GO:0005886">
    <property type="term" value="C:plasma membrane"/>
    <property type="evidence" value="ECO:0007669"/>
    <property type="project" value="InterPro"/>
</dbReference>
<proteinExistence type="predicted"/>
<protein>
    <submittedName>
        <fullName evidence="2">Uncharacterized protein</fullName>
    </submittedName>
</protein>
<keyword evidence="3" id="KW-1185">Reference proteome</keyword>
<evidence type="ECO:0000256" key="1">
    <source>
        <dbReference type="SAM" id="MobiDB-lite"/>
    </source>
</evidence>
<dbReference type="PANTHER" id="PTHR33312:SF21">
    <property type="entry name" value="MEMBRANE-ASSOCIATED KINASE REGULATOR 3-RELATED"/>
    <property type="match status" value="1"/>
</dbReference>
<gene>
    <name evidence="2" type="ORF">KI387_006555</name>
</gene>
<sequence length="461" mass="50871">MAASTNNLKHGQEHENTKKISDLVSEGFNKEGRHFGTLNSCFDLNEFMDDDYIDIEVESAMFWEAVSRRSKLSGNRAESREFEFDAKALLDDPDSVASPADELFYKGQLLPLHLPPRIQMVEKLLASEISKENGSKSLLGRGNPEQKSGGGGFTYGECADDSALFNTPYESCDATPYDSCEASQELNPDLYEGLNEKQSVPIKEPPAAQSKGMKQNRLPMLKKAKKLLDSTQSKQTALALKLKASRAYIKSLFSKPTESKDHPQHLDRSTTELDQRDLIDNSTDQNMVSEGINRYVKVIKPGSANYANNIDRQREDYKVAEAVARSIHNIENSSMLEDHVGRRKSFSGSLTSMKAAAEPYKANAFYSSNRVTPSQSGVFLKRSSSSNIDMESAIQGAIAHCKQSAHSAAKSNLEPSHNAHGRVSCEFQRPSSNAEGLYARPRSGSRIAVCEQPEKPGLCRG</sequence>
<organism evidence="2 3">
    <name type="scientific">Taxus chinensis</name>
    <name type="common">Chinese yew</name>
    <name type="synonym">Taxus wallichiana var. chinensis</name>
    <dbReference type="NCBI Taxonomy" id="29808"/>
    <lineage>
        <taxon>Eukaryota</taxon>
        <taxon>Viridiplantae</taxon>
        <taxon>Streptophyta</taxon>
        <taxon>Embryophyta</taxon>
        <taxon>Tracheophyta</taxon>
        <taxon>Spermatophyta</taxon>
        <taxon>Pinopsida</taxon>
        <taxon>Pinidae</taxon>
        <taxon>Conifers II</taxon>
        <taxon>Cupressales</taxon>
        <taxon>Taxaceae</taxon>
        <taxon>Taxus</taxon>
    </lineage>
</organism>
<comment type="caution">
    <text evidence="2">The sequence shown here is derived from an EMBL/GenBank/DDBJ whole genome shotgun (WGS) entry which is preliminary data.</text>
</comment>
<dbReference type="EMBL" id="JAHRHJ020000002">
    <property type="protein sequence ID" value="KAH9326377.1"/>
    <property type="molecule type" value="Genomic_DNA"/>
</dbReference>
<feature type="region of interest" description="Disordered" evidence="1">
    <location>
        <begin position="134"/>
        <end position="153"/>
    </location>
</feature>
<accession>A0AA38LM39</accession>
<feature type="compositionally biased region" description="Basic and acidic residues" evidence="1">
    <location>
        <begin position="257"/>
        <end position="279"/>
    </location>
</feature>
<feature type="region of interest" description="Disordered" evidence="1">
    <location>
        <begin position="254"/>
        <end position="282"/>
    </location>
</feature>
<dbReference type="InterPro" id="IPR039620">
    <property type="entry name" value="BKI1/MAKR1/3/4"/>
</dbReference>
<name>A0AA38LM39_TAXCH</name>
<evidence type="ECO:0000313" key="2">
    <source>
        <dbReference type="EMBL" id="KAH9326377.1"/>
    </source>
</evidence>
<dbReference type="GO" id="GO:0019210">
    <property type="term" value="F:kinase inhibitor activity"/>
    <property type="evidence" value="ECO:0007669"/>
    <property type="project" value="InterPro"/>
</dbReference>
<dbReference type="OMA" id="RDFEFQM"/>
<evidence type="ECO:0000313" key="3">
    <source>
        <dbReference type="Proteomes" id="UP000824469"/>
    </source>
</evidence>